<organism evidence="1 2">
    <name type="scientific">Fusarium duplospermum</name>
    <dbReference type="NCBI Taxonomy" id="1325734"/>
    <lineage>
        <taxon>Eukaryota</taxon>
        <taxon>Fungi</taxon>
        <taxon>Dikarya</taxon>
        <taxon>Ascomycota</taxon>
        <taxon>Pezizomycotina</taxon>
        <taxon>Sordariomycetes</taxon>
        <taxon>Hypocreomycetidae</taxon>
        <taxon>Hypocreales</taxon>
        <taxon>Nectriaceae</taxon>
        <taxon>Fusarium</taxon>
        <taxon>Fusarium solani species complex</taxon>
    </lineage>
</organism>
<evidence type="ECO:0000313" key="2">
    <source>
        <dbReference type="Proteomes" id="UP000288168"/>
    </source>
</evidence>
<reference evidence="1 2" key="1">
    <citation type="submission" date="2017-06" db="EMBL/GenBank/DDBJ databases">
        <title>Comparative genomic analysis of Ambrosia Fusariam Clade fungi.</title>
        <authorList>
            <person name="Stajich J.E."/>
            <person name="Carrillo J."/>
            <person name="Kijimoto T."/>
            <person name="Eskalen A."/>
            <person name="O'Donnell K."/>
            <person name="Kasson M."/>
        </authorList>
    </citation>
    <scope>NUCLEOTIDE SEQUENCE [LARGE SCALE GENOMIC DNA]</scope>
    <source>
        <strain evidence="1 2">NRRL62584</strain>
    </source>
</reference>
<dbReference type="OrthoDB" id="5153231at2759"/>
<dbReference type="STRING" id="1325734.A0A428NVX8"/>
<dbReference type="Proteomes" id="UP000288168">
    <property type="component" value="Unassembled WGS sequence"/>
</dbReference>
<accession>A0A428NVX8</accession>
<gene>
    <name evidence="1" type="ORF">CEP54_014479</name>
</gene>
<keyword evidence="2" id="KW-1185">Reference proteome</keyword>
<name>A0A428NVX8_9HYPO</name>
<proteinExistence type="predicted"/>
<protein>
    <submittedName>
        <fullName evidence="1">Uncharacterized protein</fullName>
    </submittedName>
</protein>
<sequence length="461" mass="52674">MAEDQRRVSRTRLLLGRRLQQVYQQLPAEVCFMIAGELVREFAAMATAHFWRAPRYDDRVNILVQLTRDIRAQYTYLDGVRYVEFLNSLPDAEGDLVLEAATSSKIDTIHVLEDHIGVRQILFSSPERSQKLESLLSTPVRGAWWSNVPLTNTDDRFYAVSDGVKNAFTRRRFRTVSFDCNDPAVTGYSVCFMSGIRGIYAHRGEDLKMYNDVDMYARDGVWMHMPVDPNERISAMWIRCADNTSHSGLMLQTNKGRQVMFGYRADSENRLDEERLWTALPGVSASPFRLYSRLSYRGVDQIAVQPSETLMEDDPPQMKPWPELPSPTPRYHHYSAVSLKNVVRMTPCSRKIQFPGGTFWVTTGIMVQYANGRRACAGEFRMDCAGESMWVDHTSSLQLGFYAVQDEAARWLAKVDTTCAGDDGLVIWKSLRWEGSLQWWLCEQGSCEIFHLGEAGHLSRV</sequence>
<comment type="caution">
    <text evidence="1">The sequence shown here is derived from an EMBL/GenBank/DDBJ whole genome shotgun (WGS) entry which is preliminary data.</text>
</comment>
<dbReference type="AlphaFoldDB" id="A0A428NVX8"/>
<evidence type="ECO:0000313" key="1">
    <source>
        <dbReference type="EMBL" id="RSL44925.1"/>
    </source>
</evidence>
<dbReference type="EMBL" id="NKCI01000277">
    <property type="protein sequence ID" value="RSL44925.1"/>
    <property type="molecule type" value="Genomic_DNA"/>
</dbReference>